<sequence>MSTCPLRCPGFLYARPCVAVIPPARMDWRLRALLWLCERARWHDLAALLRGLPDSNEAFVFF</sequence>
<gene>
    <name evidence="1" type="ORF">HNQ50_000103</name>
</gene>
<organism evidence="1 2">
    <name type="scientific">Silvimonas terrae</name>
    <dbReference type="NCBI Taxonomy" id="300266"/>
    <lineage>
        <taxon>Bacteria</taxon>
        <taxon>Pseudomonadati</taxon>
        <taxon>Pseudomonadota</taxon>
        <taxon>Betaproteobacteria</taxon>
        <taxon>Neisseriales</taxon>
        <taxon>Chitinibacteraceae</taxon>
        <taxon>Silvimonas</taxon>
    </lineage>
</organism>
<evidence type="ECO:0000313" key="1">
    <source>
        <dbReference type="EMBL" id="MBB5189393.1"/>
    </source>
</evidence>
<proteinExistence type="predicted"/>
<evidence type="ECO:0000313" key="2">
    <source>
        <dbReference type="Proteomes" id="UP000543030"/>
    </source>
</evidence>
<dbReference type="Proteomes" id="UP000543030">
    <property type="component" value="Unassembled WGS sequence"/>
</dbReference>
<dbReference type="AlphaFoldDB" id="A0A840RAE8"/>
<keyword evidence="2" id="KW-1185">Reference proteome</keyword>
<name>A0A840RAE8_9NEIS</name>
<reference evidence="1 2" key="1">
    <citation type="submission" date="2020-08" db="EMBL/GenBank/DDBJ databases">
        <title>Genomic Encyclopedia of Type Strains, Phase IV (KMG-IV): sequencing the most valuable type-strain genomes for metagenomic binning, comparative biology and taxonomic classification.</title>
        <authorList>
            <person name="Goeker M."/>
        </authorList>
    </citation>
    <scope>NUCLEOTIDE SEQUENCE [LARGE SCALE GENOMIC DNA]</scope>
    <source>
        <strain evidence="1 2">DSM 18233</strain>
    </source>
</reference>
<protein>
    <submittedName>
        <fullName evidence="1">Uncharacterized protein</fullName>
    </submittedName>
</protein>
<accession>A0A840RAE8</accession>
<dbReference type="RefSeq" id="WP_184096466.1">
    <property type="nucleotide sequence ID" value="NZ_JACHHN010000001.1"/>
</dbReference>
<comment type="caution">
    <text evidence="1">The sequence shown here is derived from an EMBL/GenBank/DDBJ whole genome shotgun (WGS) entry which is preliminary data.</text>
</comment>
<dbReference type="EMBL" id="JACHHN010000001">
    <property type="protein sequence ID" value="MBB5189393.1"/>
    <property type="molecule type" value="Genomic_DNA"/>
</dbReference>